<proteinExistence type="predicted"/>
<dbReference type="EMBL" id="JAXOFX010000011">
    <property type="protein sequence ID" value="MDZ5473250.1"/>
    <property type="molecule type" value="Genomic_DNA"/>
</dbReference>
<dbReference type="RefSeq" id="WP_322447548.1">
    <property type="nucleotide sequence ID" value="NZ_JAXOFX010000011.1"/>
</dbReference>
<evidence type="ECO:0000313" key="1">
    <source>
        <dbReference type="EMBL" id="MDZ5473250.1"/>
    </source>
</evidence>
<dbReference type="Proteomes" id="UP001290455">
    <property type="component" value="Unassembled WGS sequence"/>
</dbReference>
<protein>
    <recommendedName>
        <fullName evidence="3">PIN domain-containing protein</fullName>
    </recommendedName>
</protein>
<name>A0ABU5J1F1_9BACI</name>
<accession>A0ABU5J1F1</accession>
<reference evidence="1 2" key="1">
    <citation type="submission" date="2023-11" db="EMBL/GenBank/DDBJ databases">
        <title>Bacillus jintuensis, isolated from a mudflat on the Beibu Gulf coast.</title>
        <authorList>
            <person name="Li M."/>
        </authorList>
    </citation>
    <scope>NUCLEOTIDE SEQUENCE [LARGE SCALE GENOMIC DNA]</scope>
    <source>
        <strain evidence="1 2">31A1R</strain>
    </source>
</reference>
<evidence type="ECO:0000313" key="2">
    <source>
        <dbReference type="Proteomes" id="UP001290455"/>
    </source>
</evidence>
<sequence>MAYIIENANLLKEKRIEKTSLLIKEARIASLQTSFKKFKYMKMNANSFIMTPPHIVLDSNIPLEKPFQEMKEYYINQFIKKGCTAFVTPVRVGQESMFQLQLKKWRGKLIGSPIDFIIGVRIPVRLITPGMIRKCKKEKIPVIFIEVQHVDELEQIPWGWIREAMFPYNSPLVPILMQGTERERKQAKHAWKEMMSREKIPSISEEIEELVPISYNNLCKIGILPLKSHIHPGGELSYNFYEVSRGIRNIDELQLFHYHNHRLVITVHKGSVIRAGEEVLYRPGFGEHVIINTPSFFANKDE</sequence>
<keyword evidence="2" id="KW-1185">Reference proteome</keyword>
<organism evidence="1 2">
    <name type="scientific">Robertmurraya mangrovi</name>
    <dbReference type="NCBI Taxonomy" id="3098077"/>
    <lineage>
        <taxon>Bacteria</taxon>
        <taxon>Bacillati</taxon>
        <taxon>Bacillota</taxon>
        <taxon>Bacilli</taxon>
        <taxon>Bacillales</taxon>
        <taxon>Bacillaceae</taxon>
        <taxon>Robertmurraya</taxon>
    </lineage>
</organism>
<evidence type="ECO:0008006" key="3">
    <source>
        <dbReference type="Google" id="ProtNLM"/>
    </source>
</evidence>
<gene>
    <name evidence="1" type="ORF">SM124_16145</name>
</gene>
<comment type="caution">
    <text evidence="1">The sequence shown here is derived from an EMBL/GenBank/DDBJ whole genome shotgun (WGS) entry which is preliminary data.</text>
</comment>